<proteinExistence type="predicted"/>
<dbReference type="GeneID" id="10024982"/>
<sequence>MDALTCSGLPSCQTTVQIPLPSVWIHLDSYSPSRRNTQYHFMTEGQYGEVRRATRTLTRGIHSIGYHDFVGTFIKAPMRLSTAEGNLGGKLFICRNKEPKKSSGPSKDGMLVKRVSPTTTRRSTALHRDIDPYTVVSLDQTHLFQRPTSHSLLDEKGEQRQS</sequence>
<reference evidence="3" key="1">
    <citation type="journal article" date="2012" name="MBio">
        <title>Comparative genome analysis of Trichophyton rubrum and related dermatophytes reveals candidate genes involved in infection.</title>
        <authorList>
            <person name="Martinez D.A."/>
            <person name="Oliver B.G."/>
            <person name="Graeser Y."/>
            <person name="Goldberg J.M."/>
            <person name="Li W."/>
            <person name="Martinez-Rossi N.M."/>
            <person name="Monod M."/>
            <person name="Shelest E."/>
            <person name="Barton R.C."/>
            <person name="Birch E."/>
            <person name="Brakhage A.A."/>
            <person name="Chen Z."/>
            <person name="Gurr S.J."/>
            <person name="Heiman D."/>
            <person name="Heitman J."/>
            <person name="Kosti I."/>
            <person name="Rossi A."/>
            <person name="Saif S."/>
            <person name="Samalova M."/>
            <person name="Saunders C.W."/>
            <person name="Shea T."/>
            <person name="Summerbell R.C."/>
            <person name="Xu J."/>
            <person name="Young S."/>
            <person name="Zeng Q."/>
            <person name="Birren B.W."/>
            <person name="Cuomo C.A."/>
            <person name="White T.C."/>
        </authorList>
    </citation>
    <scope>NUCLEOTIDE SEQUENCE [LARGE SCALE GENOMIC DNA]</scope>
    <source>
        <strain evidence="3">ATCC MYA-4604 / CBS 118893</strain>
    </source>
</reference>
<dbReference type="VEuPathDB" id="FungiDB:MGYG_07918"/>
<name>E4V4J2_ARTGP</name>
<dbReference type="AlphaFoldDB" id="E4V4J2"/>
<dbReference type="InParanoid" id="E4V4J2"/>
<dbReference type="EMBL" id="DS989829">
    <property type="protein sequence ID" value="EFR04916.1"/>
    <property type="molecule type" value="Genomic_DNA"/>
</dbReference>
<evidence type="ECO:0000256" key="1">
    <source>
        <dbReference type="SAM" id="MobiDB-lite"/>
    </source>
</evidence>
<evidence type="ECO:0000313" key="3">
    <source>
        <dbReference type="Proteomes" id="UP000002669"/>
    </source>
</evidence>
<accession>E4V4J2</accession>
<protein>
    <submittedName>
        <fullName evidence="2">Uncharacterized protein</fullName>
    </submittedName>
</protein>
<evidence type="ECO:0000313" key="2">
    <source>
        <dbReference type="EMBL" id="EFR04916.1"/>
    </source>
</evidence>
<dbReference type="RefSeq" id="XP_003169751.1">
    <property type="nucleotide sequence ID" value="XM_003169703.1"/>
</dbReference>
<dbReference type="Proteomes" id="UP000002669">
    <property type="component" value="Unassembled WGS sequence"/>
</dbReference>
<organism evidence="3">
    <name type="scientific">Arthroderma gypseum (strain ATCC MYA-4604 / CBS 118893)</name>
    <name type="common">Microsporum gypseum</name>
    <dbReference type="NCBI Taxonomy" id="535722"/>
    <lineage>
        <taxon>Eukaryota</taxon>
        <taxon>Fungi</taxon>
        <taxon>Dikarya</taxon>
        <taxon>Ascomycota</taxon>
        <taxon>Pezizomycotina</taxon>
        <taxon>Eurotiomycetes</taxon>
        <taxon>Eurotiomycetidae</taxon>
        <taxon>Onygenales</taxon>
        <taxon>Arthrodermataceae</taxon>
        <taxon>Nannizzia</taxon>
    </lineage>
</organism>
<dbReference type="HOGENOM" id="CLU_1634974_0_0_1"/>
<feature type="region of interest" description="Disordered" evidence="1">
    <location>
        <begin position="97"/>
        <end position="126"/>
    </location>
</feature>
<keyword evidence="3" id="KW-1185">Reference proteome</keyword>
<gene>
    <name evidence="2" type="ORF">MGYG_07918</name>
</gene>